<dbReference type="Gene3D" id="3.40.50.1110">
    <property type="entry name" value="SGNH hydrolase"/>
    <property type="match status" value="1"/>
</dbReference>
<reference evidence="1 2" key="1">
    <citation type="submission" date="2019-11" db="EMBL/GenBank/DDBJ databases">
        <title>Description of Pedobacter sp. LMG 31462T.</title>
        <authorList>
            <person name="Carlier A."/>
            <person name="Qi S."/>
            <person name="Vandamme P."/>
        </authorList>
    </citation>
    <scope>NUCLEOTIDE SEQUENCE [LARGE SCALE GENOMIC DNA]</scope>
    <source>
        <strain evidence="1 2">LMG 31462</strain>
    </source>
</reference>
<name>A0ABR6EX55_9SPHI</name>
<accession>A0ABR6EX55</accession>
<evidence type="ECO:0000313" key="2">
    <source>
        <dbReference type="Proteomes" id="UP000636110"/>
    </source>
</evidence>
<comment type="caution">
    <text evidence="1">The sequence shown here is derived from an EMBL/GenBank/DDBJ whole genome shotgun (WGS) entry which is preliminary data.</text>
</comment>
<dbReference type="SUPFAM" id="SSF52266">
    <property type="entry name" value="SGNH hydrolase"/>
    <property type="match status" value="1"/>
</dbReference>
<sequence>MFKRIALVIFYSLILTVNLRVYGNGLPDSIPLKVLILGNSITWHGAKPAVGWSGNWGMAATSVDKDFVHLLRSKIKTASPETEISWANIADSFERKFWKYEASDFKKFKAWNPDLIVLEIGENIDDTLAVKHLLGKHLDRFARELSGGKDIKICLVGSFWPNQHVDKIMMDASARNHWIYVDLQGLYKDRNKNTAIQQYQNQGVGMHPSDIGMENIANRIWNEIQHLFK</sequence>
<organism evidence="1 2">
    <name type="scientific">Pedobacter gandavensis</name>
    <dbReference type="NCBI Taxonomy" id="2679963"/>
    <lineage>
        <taxon>Bacteria</taxon>
        <taxon>Pseudomonadati</taxon>
        <taxon>Bacteroidota</taxon>
        <taxon>Sphingobacteriia</taxon>
        <taxon>Sphingobacteriales</taxon>
        <taxon>Sphingobacteriaceae</taxon>
        <taxon>Pedobacter</taxon>
    </lineage>
</organism>
<gene>
    <name evidence="1" type="ORF">GM920_12810</name>
</gene>
<keyword evidence="2" id="KW-1185">Reference proteome</keyword>
<protein>
    <recommendedName>
        <fullName evidence="3">SGNH/GDSL hydrolase family protein</fullName>
    </recommendedName>
</protein>
<evidence type="ECO:0008006" key="3">
    <source>
        <dbReference type="Google" id="ProtNLM"/>
    </source>
</evidence>
<dbReference type="EMBL" id="WNXC01000004">
    <property type="protein sequence ID" value="MBB2149782.1"/>
    <property type="molecule type" value="Genomic_DNA"/>
</dbReference>
<dbReference type="InterPro" id="IPR036514">
    <property type="entry name" value="SGNH_hydro_sf"/>
</dbReference>
<proteinExistence type="predicted"/>
<evidence type="ECO:0000313" key="1">
    <source>
        <dbReference type="EMBL" id="MBB2149782.1"/>
    </source>
</evidence>
<dbReference type="Proteomes" id="UP000636110">
    <property type="component" value="Unassembled WGS sequence"/>
</dbReference>